<dbReference type="RefSeq" id="XP_013385245.1">
    <property type="nucleotide sequence ID" value="XM_013529791.2"/>
</dbReference>
<dbReference type="RefSeq" id="XP_013385246.1">
    <property type="nucleotide sequence ID" value="XM_013529792.2"/>
</dbReference>
<sequence length="343" mass="35647">MKIHIILSACMLAVSISLIEAKKYCKANADCTTSAQIGNTNNVKCIKSACDWGVCGCSHGFVLRYLGSEKLMQCVPLRKIDESCSYNDATGVCGAKNSECSNGVCKCTGSNHKMWGGEHCGTGLMPSEGLTAGDTCDSGSASNSVSGHNVLTGVPHQCMCSSASQTYLYGVMANTYNYFLGRKFPYCLSAKIGDMCITDSDCGTNMKCTNDACQCDSTNGYDYHNYAKTQCFTAAQTETTLGQSCTGKNCDGSAGLVCGDYCETNSSATAATTCQCGVGHTQSGSSCNARGVGSTCYGDANCQMIGPNARCVDGACANAVSAIAAGVMSLLLPIVLAVTTKYN</sequence>
<dbReference type="KEGG" id="lak:106155118"/>
<feature type="chain" id="PRO_5014545728" evidence="1">
    <location>
        <begin position="22"/>
        <end position="343"/>
    </location>
</feature>
<proteinExistence type="predicted"/>
<reference evidence="3 4" key="1">
    <citation type="submission" date="2025-04" db="UniProtKB">
        <authorList>
            <consortium name="RefSeq"/>
        </authorList>
    </citation>
    <scope>IDENTIFICATION</scope>
    <source>
        <tissue evidence="3 4">Gonads</tissue>
    </source>
</reference>
<organism evidence="2 4">
    <name type="scientific">Lingula anatina</name>
    <name type="common">Brachiopod</name>
    <name type="synonym">Lingula unguis</name>
    <dbReference type="NCBI Taxonomy" id="7574"/>
    <lineage>
        <taxon>Eukaryota</taxon>
        <taxon>Metazoa</taxon>
        <taxon>Spiralia</taxon>
        <taxon>Lophotrochozoa</taxon>
        <taxon>Brachiopoda</taxon>
        <taxon>Linguliformea</taxon>
        <taxon>Lingulata</taxon>
        <taxon>Lingulida</taxon>
        <taxon>Linguloidea</taxon>
        <taxon>Lingulidae</taxon>
        <taxon>Lingula</taxon>
    </lineage>
</organism>
<keyword evidence="1" id="KW-0732">Signal</keyword>
<evidence type="ECO:0000313" key="2">
    <source>
        <dbReference type="Proteomes" id="UP000085678"/>
    </source>
</evidence>
<dbReference type="PANTHER" id="PTHR39069">
    <property type="entry name" value="ECDYSONE-INDUCIBLE GENE E1, ISOFORM A"/>
    <property type="match status" value="1"/>
</dbReference>
<dbReference type="OrthoDB" id="10576462at2759"/>
<feature type="signal peptide" evidence="1">
    <location>
        <begin position="1"/>
        <end position="21"/>
    </location>
</feature>
<dbReference type="Proteomes" id="UP000085678">
    <property type="component" value="Unplaced"/>
</dbReference>
<dbReference type="GeneID" id="106155118"/>
<protein>
    <submittedName>
        <fullName evidence="3">Teneurin-m isoform X1</fullName>
    </submittedName>
    <submittedName>
        <fullName evidence="4">Teneurin-m isoform X2</fullName>
    </submittedName>
</protein>
<name>A0A1S3HIF5_LINAN</name>
<evidence type="ECO:0000256" key="1">
    <source>
        <dbReference type="SAM" id="SignalP"/>
    </source>
</evidence>
<dbReference type="STRING" id="7574.A0A1S3HIF5"/>
<dbReference type="OMA" id="DAQCCEA"/>
<evidence type="ECO:0000313" key="4">
    <source>
        <dbReference type="RefSeq" id="XP_013385246.1"/>
    </source>
</evidence>
<accession>A0A1S3HIF5</accession>
<gene>
    <name evidence="3 4" type="primary">LOC106155118</name>
</gene>
<dbReference type="PANTHER" id="PTHR39069:SF8">
    <property type="entry name" value="FI17111P1"/>
    <property type="match status" value="1"/>
</dbReference>
<keyword evidence="2" id="KW-1185">Reference proteome</keyword>
<evidence type="ECO:0000313" key="3">
    <source>
        <dbReference type="RefSeq" id="XP_013385245.1"/>
    </source>
</evidence>
<dbReference type="AlphaFoldDB" id="A0A1S3HIF5"/>